<dbReference type="Proteomes" id="UP001627154">
    <property type="component" value="Unassembled WGS sequence"/>
</dbReference>
<comment type="subunit">
    <text evidence="20">Homodimer. The monomeric form is inactive while the homodimer is active.</text>
</comment>
<evidence type="ECO:0000313" key="24">
    <source>
        <dbReference type="EMBL" id="KAL3386203.1"/>
    </source>
</evidence>
<name>A0ABD2VZT1_9HYME</name>
<dbReference type="Gene3D" id="3.40.630.10">
    <property type="entry name" value="Zn peptidases"/>
    <property type="match status" value="1"/>
</dbReference>
<comment type="subcellular location">
    <subcellularLocation>
        <location evidence="1">Endoplasmic reticulum</location>
    </subcellularLocation>
    <subcellularLocation>
        <location evidence="3">Golgi apparatus</location>
    </subcellularLocation>
    <subcellularLocation>
        <location evidence="2">Lysosome</location>
    </subcellularLocation>
    <subcellularLocation>
        <location evidence="4">Secreted</location>
    </subcellularLocation>
</comment>
<dbReference type="GO" id="GO:0005794">
    <property type="term" value="C:Golgi apparatus"/>
    <property type="evidence" value="ECO:0007669"/>
    <property type="project" value="UniProtKB-SubCell"/>
</dbReference>
<keyword evidence="9" id="KW-0645">Protease</keyword>
<keyword evidence="7" id="KW-0964">Secreted</keyword>
<evidence type="ECO:0000256" key="13">
    <source>
        <dbReference type="ARBA" id="ARBA00022824"/>
    </source>
</evidence>
<evidence type="ECO:0000256" key="21">
    <source>
        <dbReference type="ARBA" id="ARBA00033328"/>
    </source>
</evidence>
<dbReference type="FunFam" id="3.40.630.10:FF:000036">
    <property type="entry name" value="Carboxypeptidase Q"/>
    <property type="match status" value="1"/>
</dbReference>
<evidence type="ECO:0000256" key="1">
    <source>
        <dbReference type="ARBA" id="ARBA00004240"/>
    </source>
</evidence>
<keyword evidence="15" id="KW-0333">Golgi apparatus</keyword>
<evidence type="ECO:0000256" key="8">
    <source>
        <dbReference type="ARBA" id="ARBA00022645"/>
    </source>
</evidence>
<keyword evidence="17" id="KW-0865">Zymogen</keyword>
<evidence type="ECO:0000256" key="2">
    <source>
        <dbReference type="ARBA" id="ARBA00004371"/>
    </source>
</evidence>
<evidence type="ECO:0000256" key="16">
    <source>
        <dbReference type="ARBA" id="ARBA00023049"/>
    </source>
</evidence>
<evidence type="ECO:0000256" key="3">
    <source>
        <dbReference type="ARBA" id="ARBA00004555"/>
    </source>
</evidence>
<reference evidence="24 25" key="1">
    <citation type="journal article" date="2024" name="bioRxiv">
        <title>A reference genome for Trichogramma kaykai: A tiny desert-dwelling parasitoid wasp with competing sex-ratio distorters.</title>
        <authorList>
            <person name="Culotta J."/>
            <person name="Lindsey A.R."/>
        </authorList>
    </citation>
    <scope>NUCLEOTIDE SEQUENCE [LARGE SCALE GENOMIC DNA]</scope>
    <source>
        <strain evidence="24 25">KSX58</strain>
    </source>
</reference>
<gene>
    <name evidence="24" type="ORF">TKK_018399</name>
</gene>
<dbReference type="SUPFAM" id="SSF53187">
    <property type="entry name" value="Zn-dependent exopeptidases"/>
    <property type="match status" value="1"/>
</dbReference>
<organism evidence="24 25">
    <name type="scientific">Trichogramma kaykai</name>
    <dbReference type="NCBI Taxonomy" id="54128"/>
    <lineage>
        <taxon>Eukaryota</taxon>
        <taxon>Metazoa</taxon>
        <taxon>Ecdysozoa</taxon>
        <taxon>Arthropoda</taxon>
        <taxon>Hexapoda</taxon>
        <taxon>Insecta</taxon>
        <taxon>Pterygota</taxon>
        <taxon>Neoptera</taxon>
        <taxon>Endopterygota</taxon>
        <taxon>Hymenoptera</taxon>
        <taxon>Apocrita</taxon>
        <taxon>Proctotrupomorpha</taxon>
        <taxon>Chalcidoidea</taxon>
        <taxon>Trichogrammatidae</taxon>
        <taxon>Trichogramma</taxon>
    </lineage>
</organism>
<dbReference type="FunFam" id="3.50.30.30:FF:000009">
    <property type="entry name" value="Carboxypeptidase Q"/>
    <property type="match status" value="1"/>
</dbReference>
<dbReference type="CDD" id="cd03883">
    <property type="entry name" value="M28_Pgcp_like"/>
    <property type="match status" value="1"/>
</dbReference>
<sequence length="490" mass="53874">MKIFRRIRLLALLIVVLIGGCGCSKRANKHDKKCQLPDDLAEEIESYAPVVRVIVNEAVNGSFRGVVWRELADFVDKFGSRLAGTRNLEDAIDHVLARSKEKKLDNVHGEVVKVPHWIRGKESATLWKPRKKDLAMLGLGYSVGTPPEGIRAKAIVVKSFAELQKRANEVPGRIVVYNQKFVSYGKTVQYRSRGASEAAKLGAVAALVRSVTPVSIYSPHTGMMEYEEGWRKIPAACITLEDAAMLQRMADRGDELEISLRMEARLFPDLESRNVVAEVLGSDEPDKAVVVSGHVDSWDVGQGAMDDGGGAFISWGAAVLLRSLGLKPRRTVRSIMWTAEEFGMIGASQYVQAHKANESNLQLVMESDIGTFNPLGLEVTGTSIVKCVLEKILDLVPGIGPLDIRTPQAGPDIEEWVNSGVPGASLWNQNDRYFWYHHTRADTMSLESPQALDRGTALFAAVAYVAADLSLDLPRHAPIKTGKGNYLKNY</sequence>
<dbReference type="GO" id="GO:0004180">
    <property type="term" value="F:carboxypeptidase activity"/>
    <property type="evidence" value="ECO:0007669"/>
    <property type="project" value="UniProtKB-KW"/>
</dbReference>
<keyword evidence="12" id="KW-0378">Hydrolase</keyword>
<keyword evidence="18" id="KW-0325">Glycoprotein</keyword>
<evidence type="ECO:0000259" key="23">
    <source>
        <dbReference type="Pfam" id="PF04389"/>
    </source>
</evidence>
<dbReference type="GO" id="GO:0006508">
    <property type="term" value="P:proteolysis"/>
    <property type="evidence" value="ECO:0007669"/>
    <property type="project" value="UniProtKB-KW"/>
</dbReference>
<evidence type="ECO:0000313" key="25">
    <source>
        <dbReference type="Proteomes" id="UP001627154"/>
    </source>
</evidence>
<proteinExistence type="inferred from homology"/>
<evidence type="ECO:0000256" key="4">
    <source>
        <dbReference type="ARBA" id="ARBA00004613"/>
    </source>
</evidence>
<evidence type="ECO:0000256" key="7">
    <source>
        <dbReference type="ARBA" id="ARBA00022525"/>
    </source>
</evidence>
<feature type="signal peptide" evidence="22">
    <location>
        <begin position="1"/>
        <end position="23"/>
    </location>
</feature>
<evidence type="ECO:0000256" key="12">
    <source>
        <dbReference type="ARBA" id="ARBA00022801"/>
    </source>
</evidence>
<evidence type="ECO:0000256" key="18">
    <source>
        <dbReference type="ARBA" id="ARBA00023180"/>
    </source>
</evidence>
<dbReference type="PANTHER" id="PTHR12053">
    <property type="entry name" value="PROTEASE FAMILY M28 PLASMA GLUTAMATE CARBOXYPEPTIDASE-RELATED"/>
    <property type="match status" value="1"/>
</dbReference>
<comment type="similarity">
    <text evidence="5">Belongs to the peptidase M28 family.</text>
</comment>
<dbReference type="GO" id="GO:0008237">
    <property type="term" value="F:metallopeptidase activity"/>
    <property type="evidence" value="ECO:0007669"/>
    <property type="project" value="UniProtKB-KW"/>
</dbReference>
<dbReference type="EMBL" id="JBJJXI010000148">
    <property type="protein sequence ID" value="KAL3386203.1"/>
    <property type="molecule type" value="Genomic_DNA"/>
</dbReference>
<accession>A0ABD2VZT1</accession>
<evidence type="ECO:0000256" key="15">
    <source>
        <dbReference type="ARBA" id="ARBA00023034"/>
    </source>
</evidence>
<comment type="caution">
    <text evidence="24">The sequence shown here is derived from an EMBL/GenBank/DDBJ whole genome shotgun (WGS) entry which is preliminary data.</text>
</comment>
<evidence type="ECO:0000256" key="22">
    <source>
        <dbReference type="SAM" id="SignalP"/>
    </source>
</evidence>
<keyword evidence="19" id="KW-0458">Lysosome</keyword>
<dbReference type="GO" id="GO:0005764">
    <property type="term" value="C:lysosome"/>
    <property type="evidence" value="ECO:0007669"/>
    <property type="project" value="UniProtKB-SubCell"/>
</dbReference>
<dbReference type="Gene3D" id="3.50.30.30">
    <property type="match status" value="1"/>
</dbReference>
<evidence type="ECO:0000256" key="20">
    <source>
        <dbReference type="ARBA" id="ARBA00025833"/>
    </source>
</evidence>
<evidence type="ECO:0000256" key="10">
    <source>
        <dbReference type="ARBA" id="ARBA00022723"/>
    </source>
</evidence>
<dbReference type="GO" id="GO:0005783">
    <property type="term" value="C:endoplasmic reticulum"/>
    <property type="evidence" value="ECO:0007669"/>
    <property type="project" value="UniProtKB-SubCell"/>
</dbReference>
<keyword evidence="8" id="KW-0121">Carboxypeptidase</keyword>
<dbReference type="GO" id="GO:0046872">
    <property type="term" value="F:metal ion binding"/>
    <property type="evidence" value="ECO:0007669"/>
    <property type="project" value="UniProtKB-KW"/>
</dbReference>
<dbReference type="PROSITE" id="PS51257">
    <property type="entry name" value="PROKAR_LIPOPROTEIN"/>
    <property type="match status" value="1"/>
</dbReference>
<keyword evidence="13" id="KW-0256">Endoplasmic reticulum</keyword>
<feature type="chain" id="PRO_5044843916" description="Carboxypeptidase Q" evidence="22">
    <location>
        <begin position="24"/>
        <end position="490"/>
    </location>
</feature>
<keyword evidence="16" id="KW-0482">Metalloprotease</keyword>
<evidence type="ECO:0000256" key="19">
    <source>
        <dbReference type="ARBA" id="ARBA00023228"/>
    </source>
</evidence>
<feature type="domain" description="Peptidase M28" evidence="23">
    <location>
        <begin position="274"/>
        <end position="462"/>
    </location>
</feature>
<keyword evidence="11 22" id="KW-0732">Signal</keyword>
<evidence type="ECO:0000256" key="6">
    <source>
        <dbReference type="ARBA" id="ARBA00014116"/>
    </source>
</evidence>
<evidence type="ECO:0000256" key="14">
    <source>
        <dbReference type="ARBA" id="ARBA00022833"/>
    </source>
</evidence>
<dbReference type="AlphaFoldDB" id="A0ABD2VZT1"/>
<protein>
    <recommendedName>
        <fullName evidence="6">Carboxypeptidase Q</fullName>
    </recommendedName>
    <alternativeName>
        <fullName evidence="21">Plasma glutamate carboxypeptidase</fullName>
    </alternativeName>
</protein>
<dbReference type="InterPro" id="IPR007484">
    <property type="entry name" value="Peptidase_M28"/>
</dbReference>
<dbReference type="PANTHER" id="PTHR12053:SF3">
    <property type="entry name" value="CARBOXYPEPTIDASE Q"/>
    <property type="match status" value="1"/>
</dbReference>
<dbReference type="GO" id="GO:0005576">
    <property type="term" value="C:extracellular region"/>
    <property type="evidence" value="ECO:0007669"/>
    <property type="project" value="UniProtKB-SubCell"/>
</dbReference>
<evidence type="ECO:0000256" key="11">
    <source>
        <dbReference type="ARBA" id="ARBA00022729"/>
    </source>
</evidence>
<dbReference type="InterPro" id="IPR039866">
    <property type="entry name" value="CPQ"/>
</dbReference>
<evidence type="ECO:0000256" key="17">
    <source>
        <dbReference type="ARBA" id="ARBA00023145"/>
    </source>
</evidence>
<keyword evidence="10" id="KW-0479">Metal-binding</keyword>
<evidence type="ECO:0000256" key="5">
    <source>
        <dbReference type="ARBA" id="ARBA00010918"/>
    </source>
</evidence>
<dbReference type="Pfam" id="PF04389">
    <property type="entry name" value="Peptidase_M28"/>
    <property type="match status" value="1"/>
</dbReference>
<keyword evidence="14" id="KW-0862">Zinc</keyword>
<keyword evidence="25" id="KW-1185">Reference proteome</keyword>
<evidence type="ECO:0000256" key="9">
    <source>
        <dbReference type="ARBA" id="ARBA00022670"/>
    </source>
</evidence>